<comment type="caution">
    <text evidence="1">The sequence shown here is derived from an EMBL/GenBank/DDBJ whole genome shotgun (WGS) entry which is preliminary data.</text>
</comment>
<sequence length="130" mass="14724">MRIVGIFPSPPLLVSEFEEAFGPFPFTLACDPKRHTFRALGHPTLKKRTMLAKAAVGILTRKVKQFLPKDPAQRKVATTSMKTQDVYIQGGTWLVDEQGNVRFKHIDDSPENHASIEQITDHIDQWQKQG</sequence>
<dbReference type="Proteomes" id="UP000242310">
    <property type="component" value="Unassembled WGS sequence"/>
</dbReference>
<evidence type="ECO:0000313" key="1">
    <source>
        <dbReference type="EMBL" id="PSL43528.1"/>
    </source>
</evidence>
<dbReference type="SUPFAM" id="SSF52833">
    <property type="entry name" value="Thioredoxin-like"/>
    <property type="match status" value="1"/>
</dbReference>
<dbReference type="Gene3D" id="3.40.30.10">
    <property type="entry name" value="Glutaredoxin"/>
    <property type="match status" value="1"/>
</dbReference>
<dbReference type="EMBL" id="PYAV01000010">
    <property type="protein sequence ID" value="PSL43528.1"/>
    <property type="molecule type" value="Genomic_DNA"/>
</dbReference>
<evidence type="ECO:0000313" key="2">
    <source>
        <dbReference type="Proteomes" id="UP000242310"/>
    </source>
</evidence>
<reference evidence="1 2" key="1">
    <citation type="submission" date="2018-03" db="EMBL/GenBank/DDBJ databases">
        <title>Genomic Encyclopedia of Type Strains, Phase III (KMG-III): the genomes of soil and plant-associated and newly described type strains.</title>
        <authorList>
            <person name="Whitman W."/>
        </authorList>
    </citation>
    <scope>NUCLEOTIDE SEQUENCE [LARGE SCALE GENOMIC DNA]</scope>
    <source>
        <strain evidence="1 2">CGMCC 1.07653</strain>
    </source>
</reference>
<protein>
    <submittedName>
        <fullName evidence="1">Alkyl-hydroperoxide reductase/thiol specific antioxidant family protein</fullName>
    </submittedName>
</protein>
<keyword evidence="2" id="KW-1185">Reference proteome</keyword>
<dbReference type="Pfam" id="PF13911">
    <property type="entry name" value="AhpC-TSA_2"/>
    <property type="match status" value="1"/>
</dbReference>
<name>A0A2P8HBD0_9BACI</name>
<gene>
    <name evidence="1" type="ORF">B0H94_1103</name>
</gene>
<accession>A0A2P8HBD0</accession>
<dbReference type="InterPro" id="IPR032801">
    <property type="entry name" value="PXL2A/B/C"/>
</dbReference>
<dbReference type="AlphaFoldDB" id="A0A2P8HBD0"/>
<dbReference type="PROSITE" id="PS51257">
    <property type="entry name" value="PROKAR_LIPOPROTEIN"/>
    <property type="match status" value="1"/>
</dbReference>
<dbReference type="InterPro" id="IPR036249">
    <property type="entry name" value="Thioredoxin-like_sf"/>
</dbReference>
<organism evidence="1 2">
    <name type="scientific">Salsuginibacillus halophilus</name>
    <dbReference type="NCBI Taxonomy" id="517424"/>
    <lineage>
        <taxon>Bacteria</taxon>
        <taxon>Bacillati</taxon>
        <taxon>Bacillota</taxon>
        <taxon>Bacilli</taxon>
        <taxon>Bacillales</taxon>
        <taxon>Bacillaceae</taxon>
        <taxon>Salsuginibacillus</taxon>
    </lineage>
</organism>
<proteinExistence type="predicted"/>